<dbReference type="PROSITE" id="PS00615">
    <property type="entry name" value="C_TYPE_LECTIN_1"/>
    <property type="match status" value="1"/>
</dbReference>
<dbReference type="HOGENOM" id="CLU_032076_1_1_1"/>
<dbReference type="PROSITE" id="PS50041">
    <property type="entry name" value="C_TYPE_LECTIN_2"/>
    <property type="match status" value="1"/>
</dbReference>
<reference evidence="4" key="1">
    <citation type="submission" date="2007-07" db="EMBL/GenBank/DDBJ databases">
        <title>PCAP assembly of the Caenorhabditis remanei genome.</title>
        <authorList>
            <consortium name="The Caenorhabditis remanei Sequencing Consortium"/>
            <person name="Wilson R.K."/>
        </authorList>
    </citation>
    <scope>NUCLEOTIDE SEQUENCE [LARGE SCALE GENOMIC DNA]</scope>
    <source>
        <strain evidence="4">PB4641</strain>
    </source>
</reference>
<dbReference type="STRING" id="31234.E3NEI2"/>
<keyword evidence="2" id="KW-0732">Signal</keyword>
<dbReference type="OMA" id="CTESKAN"/>
<dbReference type="InterPro" id="IPR018378">
    <property type="entry name" value="C-type_lectin_CS"/>
</dbReference>
<feature type="chain" id="PRO_5003177418" description="C-type lectin domain-containing protein" evidence="2">
    <location>
        <begin position="17"/>
        <end position="581"/>
    </location>
</feature>
<evidence type="ECO:0000313" key="4">
    <source>
        <dbReference type="EMBL" id="EFO94621.1"/>
    </source>
</evidence>
<feature type="domain" description="C-type lectin" evidence="3">
    <location>
        <begin position="420"/>
        <end position="571"/>
    </location>
</feature>
<dbReference type="InterPro" id="IPR016187">
    <property type="entry name" value="CTDL_fold"/>
</dbReference>
<dbReference type="PANTHER" id="PTHR47753:SF2">
    <property type="entry name" value="C-TYPE LECTIN DOMAIN-CONTAINING PROTEIN"/>
    <property type="match status" value="1"/>
</dbReference>
<dbReference type="Pfam" id="PF00059">
    <property type="entry name" value="Lectin_C"/>
    <property type="match status" value="1"/>
</dbReference>
<proteinExistence type="predicted"/>
<dbReference type="FunCoup" id="E3NEI2">
    <property type="interactions" value="1861"/>
</dbReference>
<dbReference type="Gene3D" id="3.10.100.10">
    <property type="entry name" value="Mannose-Binding Protein A, subunit A"/>
    <property type="match status" value="2"/>
</dbReference>
<dbReference type="eggNOG" id="ENOG502R4S2">
    <property type="taxonomic scope" value="Eukaryota"/>
</dbReference>
<accession>E3NEI2</accession>
<dbReference type="SMART" id="SM00034">
    <property type="entry name" value="CLECT"/>
    <property type="match status" value="1"/>
</dbReference>
<evidence type="ECO:0000259" key="3">
    <source>
        <dbReference type="PROSITE" id="PS50041"/>
    </source>
</evidence>
<dbReference type="OrthoDB" id="441660at2759"/>
<protein>
    <recommendedName>
        <fullName evidence="3">C-type lectin domain-containing protein</fullName>
    </recommendedName>
</protein>
<dbReference type="InterPro" id="IPR001304">
    <property type="entry name" value="C-type_lectin-like"/>
</dbReference>
<dbReference type="Proteomes" id="UP000008281">
    <property type="component" value="Unassembled WGS sequence"/>
</dbReference>
<keyword evidence="5" id="KW-1185">Reference proteome</keyword>
<feature type="signal peptide" evidence="2">
    <location>
        <begin position="1"/>
        <end position="16"/>
    </location>
</feature>
<dbReference type="SUPFAM" id="SSF56436">
    <property type="entry name" value="C-type lectin-like"/>
    <property type="match status" value="2"/>
</dbReference>
<organism evidence="5">
    <name type="scientific">Caenorhabditis remanei</name>
    <name type="common">Caenorhabditis vulgaris</name>
    <dbReference type="NCBI Taxonomy" id="31234"/>
    <lineage>
        <taxon>Eukaryota</taxon>
        <taxon>Metazoa</taxon>
        <taxon>Ecdysozoa</taxon>
        <taxon>Nematoda</taxon>
        <taxon>Chromadorea</taxon>
        <taxon>Rhabditida</taxon>
        <taxon>Rhabditina</taxon>
        <taxon>Rhabditomorpha</taxon>
        <taxon>Rhabditoidea</taxon>
        <taxon>Rhabditidae</taxon>
        <taxon>Peloderinae</taxon>
        <taxon>Caenorhabditis</taxon>
    </lineage>
</organism>
<keyword evidence="1" id="KW-1015">Disulfide bond</keyword>
<dbReference type="InterPro" id="IPR016186">
    <property type="entry name" value="C-type_lectin-like/link_sf"/>
</dbReference>
<sequence length="581" mass="66235">MKILIIFGLLASFANAQVDRDWSFQRMYEFWDGGSSYRPRSNGFNTSALLSTQWPLILRWVVRFFKCVYTVFFQESAKRYCEENVPYHINDVTPGERTKCSAEATLICKNEWIQLFGRCYKMTKELMTRDNAVEHCKTQKDDATIAFLHRETLPFRIYDYFTRVSRLWIDASEAITQDLIDENVNGNLLLAIDGYMYNLPNVALTRVDSSETAMVLCEYTPPMNRAESNNLLKKYGEIYYPTVSTSEGAFIRTTSSLNRIDEDLFKDNRYCSRVMNPFIHNSNARSAIPTREFLEEVNKVQNGLIIRTAAFSKSSRKSERIGATCSANKGSIYHVLWMGSDGNAVSQPIDKSLWRSDEPNEICDAGSWSSALVSGRDGSPGLEAMSDARYAPIYCQNIVDSYSYGDCPAGFTEYYRKSLGQKWCHRFFPDKMVNEDAEAHCQKHGAHLTGYTNQEELKLLADLIGDNYEKLYHNLDTWIGARRRSECITTGTDNEPGYDRDPASKCSRVRVFEWINGVAPNPPDIEPDWNHDGEPNFAENREQCLAVMKGNKLTGTLNDVPCTMKYNFICGTEAPIIIKSP</sequence>
<evidence type="ECO:0000313" key="5">
    <source>
        <dbReference type="Proteomes" id="UP000008281"/>
    </source>
</evidence>
<dbReference type="AlphaFoldDB" id="E3NEI2"/>
<evidence type="ECO:0000256" key="2">
    <source>
        <dbReference type="SAM" id="SignalP"/>
    </source>
</evidence>
<dbReference type="EMBL" id="DS268621">
    <property type="protein sequence ID" value="EFO94621.1"/>
    <property type="molecule type" value="Genomic_DNA"/>
</dbReference>
<dbReference type="CDD" id="cd00037">
    <property type="entry name" value="CLECT"/>
    <property type="match status" value="1"/>
</dbReference>
<name>E3NEI2_CAERE</name>
<gene>
    <name evidence="4" type="ORF">CRE_07022</name>
</gene>
<dbReference type="PANTHER" id="PTHR47753">
    <property type="entry name" value="C-TYPE LECTIN-RELATED"/>
    <property type="match status" value="1"/>
</dbReference>
<dbReference type="InParanoid" id="E3NEI2"/>
<evidence type="ECO:0000256" key="1">
    <source>
        <dbReference type="ARBA" id="ARBA00023157"/>
    </source>
</evidence>